<comment type="caution">
    <text evidence="4">The sequence shown here is derived from an EMBL/GenBank/DDBJ whole genome shotgun (WGS) entry which is preliminary data.</text>
</comment>
<evidence type="ECO:0000259" key="3">
    <source>
        <dbReference type="Pfam" id="PF00501"/>
    </source>
</evidence>
<dbReference type="GO" id="GO:0005524">
    <property type="term" value="F:ATP binding"/>
    <property type="evidence" value="ECO:0007669"/>
    <property type="project" value="UniProtKB-KW"/>
</dbReference>
<dbReference type="OrthoDB" id="1700726at2759"/>
<dbReference type="Pfam" id="PF00501">
    <property type="entry name" value="AMP-binding"/>
    <property type="match status" value="1"/>
</dbReference>
<dbReference type="EMBL" id="MPUH01000064">
    <property type="protein sequence ID" value="OMJ92308.1"/>
    <property type="molecule type" value="Genomic_DNA"/>
</dbReference>
<evidence type="ECO:0000313" key="5">
    <source>
        <dbReference type="Proteomes" id="UP000187209"/>
    </source>
</evidence>
<evidence type="ECO:0000313" key="4">
    <source>
        <dbReference type="EMBL" id="OMJ92308.1"/>
    </source>
</evidence>
<dbReference type="SUPFAM" id="SSF56801">
    <property type="entry name" value="Acetyl-CoA synthetase-like"/>
    <property type="match status" value="1"/>
</dbReference>
<dbReference type="Gene3D" id="3.40.50.12780">
    <property type="entry name" value="N-terminal domain of ligase-like"/>
    <property type="match status" value="1"/>
</dbReference>
<dbReference type="InterPro" id="IPR042099">
    <property type="entry name" value="ANL_N_sf"/>
</dbReference>
<keyword evidence="2" id="KW-0067">ATP-binding</keyword>
<evidence type="ECO:0000256" key="2">
    <source>
        <dbReference type="ARBA" id="ARBA00022840"/>
    </source>
</evidence>
<dbReference type="PANTHER" id="PTHR43272">
    <property type="entry name" value="LONG-CHAIN-FATTY-ACID--COA LIGASE"/>
    <property type="match status" value="1"/>
</dbReference>
<name>A0A1R2CTI8_9CILI</name>
<dbReference type="Proteomes" id="UP000187209">
    <property type="component" value="Unassembled WGS sequence"/>
</dbReference>
<keyword evidence="1" id="KW-0547">Nucleotide-binding</keyword>
<evidence type="ECO:0000256" key="1">
    <source>
        <dbReference type="ARBA" id="ARBA00022741"/>
    </source>
</evidence>
<keyword evidence="5" id="KW-1185">Reference proteome</keyword>
<dbReference type="AlphaFoldDB" id="A0A1R2CTI8"/>
<dbReference type="PANTHER" id="PTHR43272:SF33">
    <property type="entry name" value="AMP-BINDING DOMAIN-CONTAINING PROTEIN-RELATED"/>
    <property type="match status" value="1"/>
</dbReference>
<proteinExistence type="predicted"/>
<dbReference type="GO" id="GO:0016020">
    <property type="term" value="C:membrane"/>
    <property type="evidence" value="ECO:0007669"/>
    <property type="project" value="TreeGrafter"/>
</dbReference>
<reference evidence="4 5" key="1">
    <citation type="submission" date="2016-11" db="EMBL/GenBank/DDBJ databases">
        <title>The macronuclear genome of Stentor coeruleus: a giant cell with tiny introns.</title>
        <authorList>
            <person name="Slabodnick M."/>
            <person name="Ruby J.G."/>
            <person name="Reiff S.B."/>
            <person name="Swart E.C."/>
            <person name="Gosai S."/>
            <person name="Prabakaran S."/>
            <person name="Witkowska E."/>
            <person name="Larue G.E."/>
            <person name="Fisher S."/>
            <person name="Freeman R.M."/>
            <person name="Gunawardena J."/>
            <person name="Chu W."/>
            <person name="Stover N.A."/>
            <person name="Gregory B.D."/>
            <person name="Nowacki M."/>
            <person name="Derisi J."/>
            <person name="Roy S.W."/>
            <person name="Marshall W.F."/>
            <person name="Sood P."/>
        </authorList>
    </citation>
    <scope>NUCLEOTIDE SEQUENCE [LARGE SCALE GENOMIC DNA]</scope>
    <source>
        <strain evidence="4">WM001</strain>
    </source>
</reference>
<dbReference type="GO" id="GO:0005783">
    <property type="term" value="C:endoplasmic reticulum"/>
    <property type="evidence" value="ECO:0007669"/>
    <property type="project" value="TreeGrafter"/>
</dbReference>
<accession>A0A1R2CTI8</accession>
<protein>
    <recommendedName>
        <fullName evidence="3">AMP-dependent synthetase/ligase domain-containing protein</fullName>
    </recommendedName>
</protein>
<dbReference type="InterPro" id="IPR000873">
    <property type="entry name" value="AMP-dep_synth/lig_dom"/>
</dbReference>
<dbReference type="InterPro" id="IPR020845">
    <property type="entry name" value="AMP-binding_CS"/>
</dbReference>
<gene>
    <name evidence="4" type="ORF">SteCoe_4970</name>
</gene>
<dbReference type="GO" id="GO:0004467">
    <property type="term" value="F:long-chain fatty acid-CoA ligase activity"/>
    <property type="evidence" value="ECO:0007669"/>
    <property type="project" value="TreeGrafter"/>
</dbReference>
<feature type="domain" description="AMP-dependent synthetase/ligase" evidence="3">
    <location>
        <begin position="53"/>
        <end position="476"/>
    </location>
</feature>
<dbReference type="PROSITE" id="PS00455">
    <property type="entry name" value="AMP_BINDING"/>
    <property type="match status" value="1"/>
</dbReference>
<organism evidence="4 5">
    <name type="scientific">Stentor coeruleus</name>
    <dbReference type="NCBI Taxonomy" id="5963"/>
    <lineage>
        <taxon>Eukaryota</taxon>
        <taxon>Sar</taxon>
        <taxon>Alveolata</taxon>
        <taxon>Ciliophora</taxon>
        <taxon>Postciliodesmatophora</taxon>
        <taxon>Heterotrichea</taxon>
        <taxon>Heterotrichida</taxon>
        <taxon>Stentoridae</taxon>
        <taxon>Stentor</taxon>
    </lineage>
</organism>
<sequence length="651" mass="73758">MGRNFTKPMTTYSISTNSSSSFNHNSIFVHPINYNPSQSIRSGAKTVTECFMHSCADFPDKPFLGTRNICEGGLLGNYIWKTYRQVQNIALRISEGLQKLNLQSSHGKLLGIFSKNREEWITIEIACLLQNITSVAIPEAINSEDLAYIIKQCWLSTICCSKAQFDQIMRTKDSFPSLKFIISFEKIKSDVKSLALMSGITVIEYEELLENFPATLLTYPEPSSVFTISYTSGTTGSPKGVILTHSNLISVILSSELDDRALTSKDSYLMYLPHSHIFDRCFFYFIVNGGGRVGIYSGDYNNIKSDLESLRPTIFISVPKMFNRFYELINQKFNETTGLSKNLLTKALAKKSKKYEETGKLSNSILQKITFGKVKNFLGGNIRMMVCGSAPISGEILRFLRIVFSCPIIEGYGLTESSGPAFITHPCDTTVEHIGGPIPGVEAKVVGLLEVEYPSNENYVIGELHIRGPSIFKGYFKCETDQILDTDGWLHTGDIVQRFVHNGSFKVLDRIKNIVKLSHGEYVSLEKIESLLLRSKFISQIFVYGDPFASVLVAVVVANKEYVMNKWSRDKKGDKTWEEICQSKKLKRDILSDFYEISSRQLLEKYEFIKNVYIEKELWTEENLLTGTQKLIRYKANNYYKAVIQSLYHEP</sequence>